<feature type="transmembrane region" description="Helical" evidence="4">
    <location>
        <begin position="209"/>
        <end position="228"/>
    </location>
</feature>
<dbReference type="PANTHER" id="PTHR11360">
    <property type="entry name" value="MONOCARBOXYLATE TRANSPORTER"/>
    <property type="match status" value="1"/>
</dbReference>
<dbReference type="PANTHER" id="PTHR11360:SF287">
    <property type="entry name" value="MFS MONOCARBOXYLATE TRANSPORTER"/>
    <property type="match status" value="1"/>
</dbReference>
<dbReference type="OrthoDB" id="2213137at2759"/>
<evidence type="ECO:0000256" key="3">
    <source>
        <dbReference type="ARBA" id="ARBA00023180"/>
    </source>
</evidence>
<proteinExistence type="inferred from homology"/>
<dbReference type="AlphaFoldDB" id="A0A9P9J4M5"/>
<feature type="transmembrane region" description="Helical" evidence="4">
    <location>
        <begin position="388"/>
        <end position="409"/>
    </location>
</feature>
<protein>
    <submittedName>
        <fullName evidence="6">Major facilitator superfamily domain-containing protein</fullName>
    </submittedName>
</protein>
<keyword evidence="4" id="KW-1133">Transmembrane helix</keyword>
<accession>A0A9P9J4M5</accession>
<dbReference type="EMBL" id="JAGMUV010000010">
    <property type="protein sequence ID" value="KAH7141881.1"/>
    <property type="molecule type" value="Genomic_DNA"/>
</dbReference>
<sequence>MSRISQPVSSPIPQLEIENAENQVGPVQDFHDPDQEFSLPPVDGGKQAWCFLAAAFCVDALIWGFPLTFGVFQNYYSTHAPFAGSDNIAVIGTCATGVMYFTAPLIIFALRIVPWYTRWAPTVGLVIACFALIMSSFSTKVPHLIVTQGILYGLGGSIAYIPCIIYADGWFVRRKGFAYGVMWSGTSLAGIILPMLMEALLGRFGHKTTLRIWSAVLFTLAAPISYFIKPRIPPTSAPGSGLAIRNPLSNFRFVFTGAFALFQLANIVEALGYFLPGIYLPSYAQTFLGVSSFPAAATLIFCNVASAAGSIIMGWLVDRLSAPSCLLLSSVGAAVGSLLLWGFSASLTVLYTFCIVYGLFAGSYSSAWAGIMINIADRERSKGRGVDSSLVFGCLCAGRGVGNMLSGPLSQALIENQSWNGYAGFGYGSGYRLLMVFTGVTAILGGSTFLWKRIGWFATL</sequence>
<comment type="subcellular location">
    <subcellularLocation>
        <location evidence="1">Membrane</location>
        <topology evidence="1">Multi-pass membrane protein</topology>
    </subcellularLocation>
</comment>
<name>A0A9P9J4M5_9HYPO</name>
<feature type="transmembrane region" description="Helical" evidence="4">
    <location>
        <begin position="145"/>
        <end position="165"/>
    </location>
</feature>
<dbReference type="Proteomes" id="UP000738349">
    <property type="component" value="Unassembled WGS sequence"/>
</dbReference>
<keyword evidence="4" id="KW-0812">Transmembrane</keyword>
<feature type="transmembrane region" description="Helical" evidence="4">
    <location>
        <begin position="429"/>
        <end position="451"/>
    </location>
</feature>
<keyword evidence="3" id="KW-0325">Glycoprotein</keyword>
<dbReference type="GO" id="GO:0016020">
    <property type="term" value="C:membrane"/>
    <property type="evidence" value="ECO:0007669"/>
    <property type="project" value="UniProtKB-SubCell"/>
</dbReference>
<dbReference type="InterPro" id="IPR011701">
    <property type="entry name" value="MFS"/>
</dbReference>
<dbReference type="Pfam" id="PF07690">
    <property type="entry name" value="MFS_1"/>
    <property type="match status" value="1"/>
</dbReference>
<keyword evidence="7" id="KW-1185">Reference proteome</keyword>
<feature type="transmembrane region" description="Helical" evidence="4">
    <location>
        <begin position="88"/>
        <end position="110"/>
    </location>
</feature>
<evidence type="ECO:0000256" key="4">
    <source>
        <dbReference type="SAM" id="Phobius"/>
    </source>
</evidence>
<evidence type="ECO:0000313" key="7">
    <source>
        <dbReference type="Proteomes" id="UP000738349"/>
    </source>
</evidence>
<dbReference type="GO" id="GO:0022857">
    <property type="term" value="F:transmembrane transporter activity"/>
    <property type="evidence" value="ECO:0007669"/>
    <property type="project" value="InterPro"/>
</dbReference>
<dbReference type="InterPro" id="IPR050327">
    <property type="entry name" value="Proton-linked_MCT"/>
</dbReference>
<dbReference type="InterPro" id="IPR020846">
    <property type="entry name" value="MFS_dom"/>
</dbReference>
<gene>
    <name evidence="6" type="ORF">EDB81DRAFT_843374</name>
</gene>
<feature type="transmembrane region" description="Helical" evidence="4">
    <location>
        <begin position="324"/>
        <end position="343"/>
    </location>
</feature>
<feature type="transmembrane region" description="Helical" evidence="4">
    <location>
        <begin position="349"/>
        <end position="376"/>
    </location>
</feature>
<feature type="transmembrane region" description="Helical" evidence="4">
    <location>
        <begin position="48"/>
        <end position="68"/>
    </location>
</feature>
<feature type="domain" description="Major facilitator superfamily (MFS) profile" evidence="5">
    <location>
        <begin position="258"/>
        <end position="460"/>
    </location>
</feature>
<feature type="transmembrane region" description="Helical" evidence="4">
    <location>
        <begin position="177"/>
        <end position="197"/>
    </location>
</feature>
<dbReference type="PROSITE" id="PS50850">
    <property type="entry name" value="MFS"/>
    <property type="match status" value="1"/>
</dbReference>
<evidence type="ECO:0000313" key="6">
    <source>
        <dbReference type="EMBL" id="KAH7141881.1"/>
    </source>
</evidence>
<dbReference type="Gene3D" id="1.20.1250.20">
    <property type="entry name" value="MFS general substrate transporter like domains"/>
    <property type="match status" value="2"/>
</dbReference>
<feature type="transmembrane region" description="Helical" evidence="4">
    <location>
        <begin position="122"/>
        <end position="139"/>
    </location>
</feature>
<evidence type="ECO:0000256" key="1">
    <source>
        <dbReference type="ARBA" id="ARBA00004141"/>
    </source>
</evidence>
<evidence type="ECO:0000259" key="5">
    <source>
        <dbReference type="PROSITE" id="PS50850"/>
    </source>
</evidence>
<comment type="caution">
    <text evidence="6">The sequence shown here is derived from an EMBL/GenBank/DDBJ whole genome shotgun (WGS) entry which is preliminary data.</text>
</comment>
<feature type="transmembrane region" description="Helical" evidence="4">
    <location>
        <begin position="295"/>
        <end position="317"/>
    </location>
</feature>
<dbReference type="InterPro" id="IPR036259">
    <property type="entry name" value="MFS_trans_sf"/>
</dbReference>
<dbReference type="SUPFAM" id="SSF103473">
    <property type="entry name" value="MFS general substrate transporter"/>
    <property type="match status" value="1"/>
</dbReference>
<feature type="transmembrane region" description="Helical" evidence="4">
    <location>
        <begin position="253"/>
        <end position="275"/>
    </location>
</feature>
<organism evidence="6 7">
    <name type="scientific">Dactylonectria macrodidyma</name>
    <dbReference type="NCBI Taxonomy" id="307937"/>
    <lineage>
        <taxon>Eukaryota</taxon>
        <taxon>Fungi</taxon>
        <taxon>Dikarya</taxon>
        <taxon>Ascomycota</taxon>
        <taxon>Pezizomycotina</taxon>
        <taxon>Sordariomycetes</taxon>
        <taxon>Hypocreomycetidae</taxon>
        <taxon>Hypocreales</taxon>
        <taxon>Nectriaceae</taxon>
        <taxon>Dactylonectria</taxon>
    </lineage>
</organism>
<keyword evidence="4" id="KW-0472">Membrane</keyword>
<evidence type="ECO:0000256" key="2">
    <source>
        <dbReference type="ARBA" id="ARBA00006727"/>
    </source>
</evidence>
<reference evidence="6" key="1">
    <citation type="journal article" date="2021" name="Nat. Commun.">
        <title>Genetic determinants of endophytism in the Arabidopsis root mycobiome.</title>
        <authorList>
            <person name="Mesny F."/>
            <person name="Miyauchi S."/>
            <person name="Thiergart T."/>
            <person name="Pickel B."/>
            <person name="Atanasova L."/>
            <person name="Karlsson M."/>
            <person name="Huettel B."/>
            <person name="Barry K.W."/>
            <person name="Haridas S."/>
            <person name="Chen C."/>
            <person name="Bauer D."/>
            <person name="Andreopoulos W."/>
            <person name="Pangilinan J."/>
            <person name="LaButti K."/>
            <person name="Riley R."/>
            <person name="Lipzen A."/>
            <person name="Clum A."/>
            <person name="Drula E."/>
            <person name="Henrissat B."/>
            <person name="Kohler A."/>
            <person name="Grigoriev I.V."/>
            <person name="Martin F.M."/>
            <person name="Hacquard S."/>
        </authorList>
    </citation>
    <scope>NUCLEOTIDE SEQUENCE</scope>
    <source>
        <strain evidence="6">MPI-CAGE-AT-0147</strain>
    </source>
</reference>
<comment type="similarity">
    <text evidence="2">Belongs to the major facilitator superfamily. Monocarboxylate porter (TC 2.A.1.13) family.</text>
</comment>